<sequence>MPWLSCVTTTPLALPLKRHRRRLYQGVALLCPLHLLRTFLRLLLLSRSSSSSTATGMPSESMRSLMEGEIRFYSALSYHLTRSRDFLESEEYLDELKKKIDNSPFGIDAVSQSTYHR</sequence>
<dbReference type="AlphaFoldDB" id="A0A2C6KP23"/>
<reference evidence="1 2" key="1">
    <citation type="journal article" date="2017" name="Int. J. Parasitol.">
        <title>The genome of the protozoan parasite Cystoisospora suis and a reverse vaccinology approach to identify vaccine candidates.</title>
        <authorList>
            <person name="Palmieri N."/>
            <person name="Shrestha A."/>
            <person name="Ruttkowski B."/>
            <person name="Beck T."/>
            <person name="Vogl C."/>
            <person name="Tomley F."/>
            <person name="Blake D.P."/>
            <person name="Joachim A."/>
        </authorList>
    </citation>
    <scope>NUCLEOTIDE SEQUENCE [LARGE SCALE GENOMIC DNA]</scope>
    <source>
        <strain evidence="1 2">Wien I</strain>
    </source>
</reference>
<dbReference type="VEuPathDB" id="ToxoDB:CSUI_007816"/>
<accession>A0A2C6KP23</accession>
<gene>
    <name evidence="1" type="ORF">CSUI_007816</name>
</gene>
<dbReference type="EMBL" id="MIGC01004195">
    <property type="protein sequence ID" value="PHJ18358.1"/>
    <property type="molecule type" value="Genomic_DNA"/>
</dbReference>
<comment type="caution">
    <text evidence="1">The sequence shown here is derived from an EMBL/GenBank/DDBJ whole genome shotgun (WGS) entry which is preliminary data.</text>
</comment>
<evidence type="ECO:0000313" key="2">
    <source>
        <dbReference type="Proteomes" id="UP000221165"/>
    </source>
</evidence>
<feature type="non-terminal residue" evidence="1">
    <location>
        <position position="117"/>
    </location>
</feature>
<organism evidence="1 2">
    <name type="scientific">Cystoisospora suis</name>
    <dbReference type="NCBI Taxonomy" id="483139"/>
    <lineage>
        <taxon>Eukaryota</taxon>
        <taxon>Sar</taxon>
        <taxon>Alveolata</taxon>
        <taxon>Apicomplexa</taxon>
        <taxon>Conoidasida</taxon>
        <taxon>Coccidia</taxon>
        <taxon>Eucoccidiorida</taxon>
        <taxon>Eimeriorina</taxon>
        <taxon>Sarcocystidae</taxon>
        <taxon>Cystoisospora</taxon>
    </lineage>
</organism>
<proteinExistence type="predicted"/>
<dbReference type="RefSeq" id="XP_067920066.1">
    <property type="nucleotide sequence ID" value="XM_068067959.1"/>
</dbReference>
<keyword evidence="2" id="KW-1185">Reference proteome</keyword>
<dbReference type="Proteomes" id="UP000221165">
    <property type="component" value="Unassembled WGS sequence"/>
</dbReference>
<evidence type="ECO:0000313" key="1">
    <source>
        <dbReference type="EMBL" id="PHJ18358.1"/>
    </source>
</evidence>
<name>A0A2C6KP23_9APIC</name>
<dbReference type="GeneID" id="94431170"/>
<protein>
    <submittedName>
        <fullName evidence="1">Uncharacterized protein</fullName>
    </submittedName>
</protein>